<keyword evidence="4" id="KW-0963">Cytoplasm</keyword>
<evidence type="ECO:0000256" key="4">
    <source>
        <dbReference type="RuleBase" id="RU367045"/>
    </source>
</evidence>
<comment type="subcellular location">
    <subcellularLocation>
        <location evidence="4">Cytoplasm</location>
    </subcellularLocation>
</comment>
<accession>A0A8S0UIT5</accession>
<dbReference type="Pfam" id="PF02933">
    <property type="entry name" value="CDC48_2"/>
    <property type="match status" value="1"/>
</dbReference>
<keyword evidence="4" id="KW-0653">Protein transport</keyword>
<dbReference type="GO" id="GO:0035494">
    <property type="term" value="P:SNARE complex disassembly"/>
    <property type="evidence" value="ECO:0007669"/>
    <property type="project" value="InterPro"/>
</dbReference>
<dbReference type="InterPro" id="IPR027417">
    <property type="entry name" value="P-loop_NTPase"/>
</dbReference>
<keyword evidence="3 4" id="KW-0067">ATP-binding</keyword>
<keyword evidence="4" id="KW-0931">ER-Golgi transport</keyword>
<feature type="domain" description="ATPase AAA-type core" evidence="5">
    <location>
        <begin position="224"/>
        <end position="246"/>
    </location>
</feature>
<dbReference type="GO" id="GO:0005795">
    <property type="term" value="C:Golgi stack"/>
    <property type="evidence" value="ECO:0007669"/>
    <property type="project" value="TreeGrafter"/>
</dbReference>
<comment type="catalytic activity">
    <reaction evidence="4">
        <text>ATP + H2O = ADP + phosphate + H(+)</text>
        <dbReference type="Rhea" id="RHEA:13065"/>
        <dbReference type="ChEBI" id="CHEBI:15377"/>
        <dbReference type="ChEBI" id="CHEBI:15378"/>
        <dbReference type="ChEBI" id="CHEBI:30616"/>
        <dbReference type="ChEBI" id="CHEBI:43474"/>
        <dbReference type="ChEBI" id="CHEBI:456216"/>
        <dbReference type="EC" id="3.6.4.6"/>
    </reaction>
</comment>
<protein>
    <recommendedName>
        <fullName evidence="4">Vesicle-fusing ATPase</fullName>
        <ecNumber evidence="4">3.6.4.6</ecNumber>
    </recommendedName>
</protein>
<dbReference type="Gene3D" id="3.40.50.300">
    <property type="entry name" value="P-loop containing nucleotide triphosphate hydrolases"/>
    <property type="match status" value="1"/>
</dbReference>
<dbReference type="InterPro" id="IPR029067">
    <property type="entry name" value="CDC48_domain_2-like_sf"/>
</dbReference>
<keyword evidence="4" id="KW-0813">Transport</keyword>
<dbReference type="OrthoDB" id="1532986at2759"/>
<comment type="cofactor">
    <cofactor evidence="4">
        <name>Mg(2+)</name>
        <dbReference type="ChEBI" id="CHEBI:18420"/>
    </cofactor>
    <text evidence="4">Binds 1 Mg(2+) ion per subunit.</text>
</comment>
<evidence type="ECO:0000259" key="6">
    <source>
        <dbReference type="Pfam" id="PF02933"/>
    </source>
</evidence>
<dbReference type="GO" id="GO:0006891">
    <property type="term" value="P:intra-Golgi vesicle-mediated transport"/>
    <property type="evidence" value="ECO:0007669"/>
    <property type="project" value="TreeGrafter"/>
</dbReference>
<evidence type="ECO:0000259" key="5">
    <source>
        <dbReference type="Pfam" id="PF00004"/>
    </source>
</evidence>
<comment type="similarity">
    <text evidence="1 4">Belongs to the AAA ATPase family.</text>
</comment>
<dbReference type="SUPFAM" id="SSF52540">
    <property type="entry name" value="P-loop containing nucleoside triphosphate hydrolases"/>
    <property type="match status" value="1"/>
</dbReference>
<dbReference type="PANTHER" id="PTHR23078">
    <property type="entry name" value="VESICULAR-FUSION PROTEIN NSF"/>
    <property type="match status" value="1"/>
</dbReference>
<dbReference type="Gene3D" id="3.10.330.10">
    <property type="match status" value="1"/>
</dbReference>
<comment type="function">
    <text evidence="4">Required for vesicle-mediated transport. Catalyzes the fusion of transport vesicles within the Golgi cisternae. Is also required for transport from the endoplasmic reticulum to the Golgi stack. Seems to function as a fusion protein required for the delivery of cargo proteins to all compartments of the Golgi stack independent of vesicle origin.</text>
</comment>
<dbReference type="InterPro" id="IPR004201">
    <property type="entry name" value="Cdc48_dom2"/>
</dbReference>
<proteinExistence type="inferred from homology"/>
<dbReference type="GO" id="GO:0016887">
    <property type="term" value="F:ATP hydrolysis activity"/>
    <property type="evidence" value="ECO:0007669"/>
    <property type="project" value="InterPro"/>
</dbReference>
<evidence type="ECO:0000313" key="7">
    <source>
        <dbReference type="EMBL" id="CAA3019894.1"/>
    </source>
</evidence>
<dbReference type="Gramene" id="OE9A049065T2">
    <property type="protein sequence ID" value="OE9A049065C2"/>
    <property type="gene ID" value="OE9A049065"/>
</dbReference>
<dbReference type="PANTHER" id="PTHR23078:SF3">
    <property type="entry name" value="VESICLE-FUSING ATPASE"/>
    <property type="match status" value="1"/>
</dbReference>
<name>A0A8S0UIT5_OLEEU</name>
<dbReference type="SUPFAM" id="SSF50692">
    <property type="entry name" value="ADC-like"/>
    <property type="match status" value="1"/>
</dbReference>
<dbReference type="EC" id="3.6.4.6" evidence="4"/>
<dbReference type="InterPro" id="IPR009010">
    <property type="entry name" value="Asp_de-COase-like_dom_sf"/>
</dbReference>
<dbReference type="SUPFAM" id="SSF54585">
    <property type="entry name" value="Cdc48 domain 2-like"/>
    <property type="match status" value="1"/>
</dbReference>
<dbReference type="GO" id="GO:0046872">
    <property type="term" value="F:metal ion binding"/>
    <property type="evidence" value="ECO:0007669"/>
    <property type="project" value="UniProtKB-UniRule"/>
</dbReference>
<dbReference type="InterPro" id="IPR039812">
    <property type="entry name" value="Vesicle-fus_ATPase"/>
</dbReference>
<organism evidence="7 8">
    <name type="scientific">Olea europaea subsp. europaea</name>
    <dbReference type="NCBI Taxonomy" id="158383"/>
    <lineage>
        <taxon>Eukaryota</taxon>
        <taxon>Viridiplantae</taxon>
        <taxon>Streptophyta</taxon>
        <taxon>Embryophyta</taxon>
        <taxon>Tracheophyta</taxon>
        <taxon>Spermatophyta</taxon>
        <taxon>Magnoliopsida</taxon>
        <taxon>eudicotyledons</taxon>
        <taxon>Gunneridae</taxon>
        <taxon>Pentapetalae</taxon>
        <taxon>asterids</taxon>
        <taxon>lamiids</taxon>
        <taxon>Lamiales</taxon>
        <taxon>Oleaceae</taxon>
        <taxon>Oleeae</taxon>
        <taxon>Olea</taxon>
    </lineage>
</organism>
<keyword evidence="8" id="KW-1185">Reference proteome</keyword>
<sequence>MAGRSSTMIVTNTPAKDLVNTNFAYVSPADFRNFLVPGSRLAFALIADSFAKVSTDDLVSVNRFSPPENYNLALLTLELEFVKKGKDEQVDAVLLSQQIRKRYINQIMTAGQKVTFEYHGNGYIFTVNRASMEEQEKSNSIERGMISDDTYIVFEASNSSGIKIVNQREAASSNIFRQKEFNLESLGIGGLSAEFADIFRRAFASRVFPPHVTSKLGIKHVKGMLLFGPPGTGKTLMARQIGKMLNGKDPKVHR</sequence>
<keyword evidence="2 4" id="KW-0547">Nucleotide-binding</keyword>
<evidence type="ECO:0000313" key="8">
    <source>
        <dbReference type="Proteomes" id="UP000594638"/>
    </source>
</evidence>
<keyword evidence="4" id="KW-0479">Metal-binding</keyword>
<dbReference type="InterPro" id="IPR003959">
    <property type="entry name" value="ATPase_AAA_core"/>
</dbReference>
<keyword evidence="4" id="KW-0460">Magnesium</keyword>
<dbReference type="GO" id="GO:0005524">
    <property type="term" value="F:ATP binding"/>
    <property type="evidence" value="ECO:0007669"/>
    <property type="project" value="UniProtKB-UniRule"/>
</dbReference>
<dbReference type="EMBL" id="CACTIH010009032">
    <property type="protein sequence ID" value="CAA3019894.1"/>
    <property type="molecule type" value="Genomic_DNA"/>
</dbReference>
<feature type="domain" description="CDC48" evidence="6">
    <location>
        <begin position="90"/>
        <end position="130"/>
    </location>
</feature>
<reference evidence="7 8" key="1">
    <citation type="submission" date="2019-12" db="EMBL/GenBank/DDBJ databases">
        <authorList>
            <person name="Alioto T."/>
            <person name="Alioto T."/>
            <person name="Gomez Garrido J."/>
        </authorList>
    </citation>
    <scope>NUCLEOTIDE SEQUENCE [LARGE SCALE GENOMIC DNA]</scope>
</reference>
<evidence type="ECO:0000256" key="1">
    <source>
        <dbReference type="ARBA" id="ARBA00006914"/>
    </source>
</evidence>
<dbReference type="Pfam" id="PF00004">
    <property type="entry name" value="AAA"/>
    <property type="match status" value="1"/>
</dbReference>
<dbReference type="Proteomes" id="UP000594638">
    <property type="component" value="Unassembled WGS sequence"/>
</dbReference>
<gene>
    <name evidence="7" type="ORF">OLEA9_A049065</name>
</gene>
<evidence type="ECO:0000256" key="3">
    <source>
        <dbReference type="ARBA" id="ARBA00022840"/>
    </source>
</evidence>
<dbReference type="GO" id="GO:0043001">
    <property type="term" value="P:Golgi to plasma membrane protein transport"/>
    <property type="evidence" value="ECO:0007669"/>
    <property type="project" value="TreeGrafter"/>
</dbReference>
<comment type="caution">
    <text evidence="7">The sequence shown here is derived from an EMBL/GenBank/DDBJ whole genome shotgun (WGS) entry which is preliminary data.</text>
</comment>
<dbReference type="FunFam" id="3.10.330.10:FF:000007">
    <property type="entry name" value="Vesicle-fusing ATPase"/>
    <property type="match status" value="1"/>
</dbReference>
<dbReference type="AlphaFoldDB" id="A0A8S0UIT5"/>
<keyword evidence="4" id="KW-0378">Hydrolase</keyword>
<evidence type="ECO:0000256" key="2">
    <source>
        <dbReference type="ARBA" id="ARBA00022741"/>
    </source>
</evidence>